<dbReference type="GO" id="GO:0005540">
    <property type="term" value="F:hyaluronic acid binding"/>
    <property type="evidence" value="ECO:0007669"/>
    <property type="project" value="InterPro"/>
</dbReference>
<dbReference type="PANTHER" id="PTHR18956:SF6">
    <property type="entry name" value="HYALURONAN MEDIATED MOTILITY RECEPTOR"/>
    <property type="match status" value="1"/>
</dbReference>
<evidence type="ECO:0000256" key="1">
    <source>
        <dbReference type="ARBA" id="ARBA00004186"/>
    </source>
</evidence>
<organism evidence="7">
    <name type="scientific">Macaca mulatta</name>
    <name type="common">Rhesus macaque</name>
    <dbReference type="NCBI Taxonomy" id="9544"/>
    <lineage>
        <taxon>Eukaryota</taxon>
        <taxon>Metazoa</taxon>
        <taxon>Chordata</taxon>
        <taxon>Craniata</taxon>
        <taxon>Vertebrata</taxon>
        <taxon>Euteleostomi</taxon>
        <taxon>Mammalia</taxon>
        <taxon>Eutheria</taxon>
        <taxon>Euarchontoglires</taxon>
        <taxon>Primates</taxon>
        <taxon>Haplorrhini</taxon>
        <taxon>Catarrhini</taxon>
        <taxon>Cercopithecidae</taxon>
        <taxon>Cercopithecinae</taxon>
        <taxon>Macaca</taxon>
    </lineage>
</organism>
<dbReference type="GO" id="GO:0005819">
    <property type="term" value="C:spindle"/>
    <property type="evidence" value="ECO:0007669"/>
    <property type="project" value="UniProtKB-SubCell"/>
</dbReference>
<dbReference type="PANTHER" id="PTHR18956">
    <property type="entry name" value="HYALURONAN MEDIATED MOTILITY RECEPTOR"/>
    <property type="match status" value="1"/>
</dbReference>
<sequence length="714" mass="82368">MSFPKAPLKRFNDPSGCAPSPGAYDVKTSEVLKAPVSFQKSQRFKQQKESKQNLNVDKDTTLPASARKVKSSESKKESQKNDKDLKKLEKEIRVLLQERGAQDRRIQDLETELEKMEARLNAALREKTSLSANNATLEKQLIELTRTNELLKSKFSENGNQKNLRILSLELMKLRNKRETKMRGMMAKQEGMEMKLQVTQRSLEESQGKIAQLEGKLVSIEKEKIDEKSETEKLLEYIEEISCASDQVEKYKLDVAQLEENLKEKNDEMLSLKQSLEENIVILSKQVDSLNENVSCLKKKKEDHINRNREHNENLNAEMQNLKQKLILEQQECEKLQQKQLQVDSLLQQEKELSASLHQKLCSFQEEVVKEKNLFEEELKQALDELDKLQQKEEQAERLVKQLEEEAKSRAEELKLLEGKLKGKEAELEKSSAAHNQATLLLQEKYNSTVQSLEDVTAQFESYKALTASEIEDLKLENSSLQETVAKAGKSAEDVQHQILATESSNQEYARMLLDLQTKSALKETEIKEITVSFLQKITDLQNQLKQQEEDFRKQLEDEEGRKAGKENTTAELTEEINKWRLLYEELYNKTKPFQLQLDAFEAEKQALLNEHGAAQEQLNKIRDSYAKLLGHQNLKQKIKHVVKLKDENSQLKSEVSKLRCQLAKKKQSETKLQEELNKVLGIKHFDPSKAFHHESKENFALKTPLKEGSTNCY</sequence>
<evidence type="ECO:0000256" key="5">
    <source>
        <dbReference type="SAM" id="MobiDB-lite"/>
    </source>
</evidence>
<feature type="compositionally biased region" description="Basic and acidic residues" evidence="5">
    <location>
        <begin position="70"/>
        <end position="84"/>
    </location>
</feature>
<dbReference type="AlphaFoldDB" id="G7MVU5"/>
<gene>
    <name evidence="7" type="ORF">EGK_17103</name>
</gene>
<feature type="compositionally biased region" description="Basic and acidic residues" evidence="5">
    <location>
        <begin position="46"/>
        <end position="60"/>
    </location>
</feature>
<feature type="region of interest" description="Disordered" evidence="5">
    <location>
        <begin position="38"/>
        <end position="84"/>
    </location>
</feature>
<proteinExistence type="predicted"/>
<dbReference type="EMBL" id="CM001258">
    <property type="protein sequence ID" value="EHH27009.1"/>
    <property type="molecule type" value="Genomic_DNA"/>
</dbReference>
<evidence type="ECO:0000259" key="6">
    <source>
        <dbReference type="Pfam" id="PF15908"/>
    </source>
</evidence>
<accession>G7MVU5</accession>
<feature type="coiled-coil region" evidence="4">
    <location>
        <begin position="196"/>
        <end position="434"/>
    </location>
</feature>
<name>G7MVU5_MACMU</name>
<keyword evidence="4" id="KW-0175">Coiled coil</keyword>
<dbReference type="Pfam" id="PF15908">
    <property type="entry name" value="HMMR_C"/>
    <property type="match status" value="1"/>
</dbReference>
<evidence type="ECO:0000313" key="7">
    <source>
        <dbReference type="EMBL" id="EHH27009.1"/>
    </source>
</evidence>
<evidence type="ECO:0000256" key="4">
    <source>
        <dbReference type="SAM" id="Coils"/>
    </source>
</evidence>
<evidence type="ECO:0000256" key="3">
    <source>
        <dbReference type="ARBA" id="ARBA00023212"/>
    </source>
</evidence>
<feature type="domain" description="Hyaluronan-mediated motility receptor C-terminal" evidence="6">
    <location>
        <begin position="553"/>
        <end position="709"/>
    </location>
</feature>
<evidence type="ECO:0000256" key="2">
    <source>
        <dbReference type="ARBA" id="ARBA00022490"/>
    </source>
</evidence>
<protein>
    <recommendedName>
        <fullName evidence="6">Hyaluronan-mediated motility receptor C-terminal domain-containing protein</fullName>
    </recommendedName>
</protein>
<dbReference type="Proteomes" id="UP000013456">
    <property type="component" value="Chromosome 6"/>
</dbReference>
<dbReference type="Pfam" id="PF15905">
    <property type="entry name" value="HMMR_N"/>
    <property type="match status" value="1"/>
</dbReference>
<reference evidence="7" key="1">
    <citation type="journal article" date="2011" name="Nat. Biotechnol.">
        <title>Genome sequencing and comparison of two nonhuman primate animal models, the cynomolgus and Chinese rhesus macaques.</title>
        <authorList>
            <person name="Yan G."/>
            <person name="Zhang G."/>
            <person name="Fang X."/>
            <person name="Zhang Y."/>
            <person name="Li C."/>
            <person name="Ling F."/>
            <person name="Cooper D.N."/>
            <person name="Li Q."/>
            <person name="Li Y."/>
            <person name="van Gool A.J."/>
            <person name="Du H."/>
            <person name="Chen J."/>
            <person name="Chen R."/>
            <person name="Zhang P."/>
            <person name="Huang Z."/>
            <person name="Thompson J.R."/>
            <person name="Meng Y."/>
            <person name="Bai Y."/>
            <person name="Wang J."/>
            <person name="Zhuo M."/>
            <person name="Wang T."/>
            <person name="Huang Y."/>
            <person name="Wei L."/>
            <person name="Li J."/>
            <person name="Wang Z."/>
            <person name="Hu H."/>
            <person name="Yang P."/>
            <person name="Le L."/>
            <person name="Stenson P.D."/>
            <person name="Li B."/>
            <person name="Liu X."/>
            <person name="Ball E.V."/>
            <person name="An N."/>
            <person name="Huang Q."/>
            <person name="Zhang Y."/>
            <person name="Fan W."/>
            <person name="Zhang X."/>
            <person name="Li Y."/>
            <person name="Wang W."/>
            <person name="Katze M.G."/>
            <person name="Su B."/>
            <person name="Nielsen R."/>
            <person name="Yang H."/>
            <person name="Wang J."/>
            <person name="Wang X."/>
            <person name="Wang J."/>
        </authorList>
    </citation>
    <scope>NUCLEOTIDE SEQUENCE [LARGE SCALE GENOMIC DNA]</scope>
    <source>
        <strain evidence="7">CR-5</strain>
    </source>
</reference>
<keyword evidence="2" id="KW-0963">Cytoplasm</keyword>
<keyword evidence="3" id="KW-0206">Cytoskeleton</keyword>
<feature type="coiled-coil region" evidence="4">
    <location>
        <begin position="531"/>
        <end position="676"/>
    </location>
</feature>
<dbReference type="InterPro" id="IPR031794">
    <property type="entry name" value="HMMR_C"/>
</dbReference>
<dbReference type="InterPro" id="IPR026203">
    <property type="entry name" value="IHABP"/>
</dbReference>
<feature type="region of interest" description="Disordered" evidence="5">
    <location>
        <begin position="1"/>
        <end position="24"/>
    </location>
</feature>
<comment type="subcellular location">
    <subcellularLocation>
        <location evidence="1">Cytoplasm</location>
        <location evidence="1">Cytoskeleton</location>
        <location evidence="1">Spindle</location>
    </subcellularLocation>
</comment>